<evidence type="ECO:0000313" key="2">
    <source>
        <dbReference type="WBParaSite" id="TMUE_3000011012.1"/>
    </source>
</evidence>
<dbReference type="AlphaFoldDB" id="A0A5S6QVU6"/>
<keyword evidence="1" id="KW-1185">Reference proteome</keyword>
<dbReference type="PANTHER" id="PTHR47163">
    <property type="entry name" value="DDE_TNP_IS1595 DOMAIN-CONTAINING PROTEIN"/>
    <property type="match status" value="1"/>
</dbReference>
<protein>
    <submittedName>
        <fullName evidence="2">ISXO2-like transposase domain-containing protein</fullName>
    </submittedName>
</protein>
<dbReference type="InterPro" id="IPR053164">
    <property type="entry name" value="IS1016-like_transposase"/>
</dbReference>
<sequence length="261" mass="30229">MLPEQGEPPRPPTEPSRLLNQFARRLAPRVTLWKLTPGRSGRCPTWRCRADGCREEVSIRKGTWFDGPRRRTPLETAVLFTYFWCRQMNSVKNCEHELGMCKSTALTWNHWMRQLATVAASADAVRIGGEGLTVEVDEKLLSKRKYNVGRLLPNRRALCRARCRPFERHTHGAHREARPPKEHNHDGSLEDLFQTLQVTGVHTQNIESLWAQLKRSMKLPCGMHRSMLKWHLGEQVWRRRCRGQEPIEQLLNGIATLYPPS</sequence>
<evidence type="ECO:0000313" key="1">
    <source>
        <dbReference type="Proteomes" id="UP000046395"/>
    </source>
</evidence>
<dbReference type="Proteomes" id="UP000046395">
    <property type="component" value="Unassembled WGS sequence"/>
</dbReference>
<reference evidence="2" key="1">
    <citation type="submission" date="2019-12" db="UniProtKB">
        <authorList>
            <consortium name="WormBaseParasite"/>
        </authorList>
    </citation>
    <scope>IDENTIFICATION</scope>
</reference>
<accession>A0A5S6QVU6</accession>
<organism evidence="1 2">
    <name type="scientific">Trichuris muris</name>
    <name type="common">Mouse whipworm</name>
    <dbReference type="NCBI Taxonomy" id="70415"/>
    <lineage>
        <taxon>Eukaryota</taxon>
        <taxon>Metazoa</taxon>
        <taxon>Ecdysozoa</taxon>
        <taxon>Nematoda</taxon>
        <taxon>Enoplea</taxon>
        <taxon>Dorylaimia</taxon>
        <taxon>Trichinellida</taxon>
        <taxon>Trichuridae</taxon>
        <taxon>Trichuris</taxon>
    </lineage>
</organism>
<dbReference type="WBParaSite" id="TMUE_3000011012.1">
    <property type="protein sequence ID" value="TMUE_3000011012.1"/>
    <property type="gene ID" value="WBGene00301129"/>
</dbReference>
<dbReference type="PANTHER" id="PTHR47163:SF2">
    <property type="entry name" value="SI:DKEY-17M8.2"/>
    <property type="match status" value="1"/>
</dbReference>
<proteinExistence type="predicted"/>
<name>A0A5S6QVU6_TRIMR</name>